<evidence type="ECO:0000256" key="4">
    <source>
        <dbReference type="ARBA" id="ARBA00023125"/>
    </source>
</evidence>
<dbReference type="GO" id="GO:0003677">
    <property type="term" value="F:DNA binding"/>
    <property type="evidence" value="ECO:0007669"/>
    <property type="project" value="UniProtKB-KW"/>
</dbReference>
<reference evidence="7 8" key="1">
    <citation type="submission" date="2017-01" db="EMBL/GenBank/DDBJ databases">
        <title>Genome Sequencing of a Marine Spirillum, Oceanospirillum multiglobuliferum ATCC 33336, from Japan.</title>
        <authorList>
            <person name="Carney J.G."/>
            <person name="Trachtenberg A.M."/>
            <person name="Rheaume B.A."/>
            <person name="Linnane J.D."/>
            <person name="Pitts N.L."/>
            <person name="Mykles D.L."/>
            <person name="Maclea K.S."/>
        </authorList>
    </citation>
    <scope>NUCLEOTIDE SEQUENCE [LARGE SCALE GENOMIC DNA]</scope>
    <source>
        <strain evidence="7 8">ATCC 33336</strain>
    </source>
</reference>
<dbReference type="GO" id="GO:0030170">
    <property type="term" value="F:pyridoxal phosphate binding"/>
    <property type="evidence" value="ECO:0007669"/>
    <property type="project" value="InterPro"/>
</dbReference>
<dbReference type="Proteomes" id="UP000191418">
    <property type="component" value="Unassembled WGS sequence"/>
</dbReference>
<dbReference type="InterPro" id="IPR036390">
    <property type="entry name" value="WH_DNA-bd_sf"/>
</dbReference>
<dbReference type="Gene3D" id="3.40.640.10">
    <property type="entry name" value="Type I PLP-dependent aspartate aminotransferase-like (Major domain)"/>
    <property type="match status" value="1"/>
</dbReference>
<dbReference type="InterPro" id="IPR000524">
    <property type="entry name" value="Tscrpt_reg_HTH_GntR"/>
</dbReference>
<gene>
    <name evidence="7" type="ORF">BTE48_15320</name>
</gene>
<evidence type="ECO:0000256" key="1">
    <source>
        <dbReference type="ARBA" id="ARBA00005384"/>
    </source>
</evidence>
<evidence type="ECO:0000259" key="6">
    <source>
        <dbReference type="PROSITE" id="PS50949"/>
    </source>
</evidence>
<dbReference type="InterPro" id="IPR036388">
    <property type="entry name" value="WH-like_DNA-bd_sf"/>
</dbReference>
<dbReference type="InterPro" id="IPR015421">
    <property type="entry name" value="PyrdxlP-dep_Trfase_major"/>
</dbReference>
<keyword evidence="4" id="KW-0238">DNA-binding</keyword>
<dbReference type="GO" id="GO:0003700">
    <property type="term" value="F:DNA-binding transcription factor activity"/>
    <property type="evidence" value="ECO:0007669"/>
    <property type="project" value="InterPro"/>
</dbReference>
<accession>A0A1T4SI31</accession>
<evidence type="ECO:0000313" key="7">
    <source>
        <dbReference type="EMBL" id="OPX54234.1"/>
    </source>
</evidence>
<proteinExistence type="inferred from homology"/>
<dbReference type="Pfam" id="PF00392">
    <property type="entry name" value="GntR"/>
    <property type="match status" value="1"/>
</dbReference>
<dbReference type="OrthoDB" id="9802328at2"/>
<dbReference type="InterPro" id="IPR015422">
    <property type="entry name" value="PyrdxlP-dep_Trfase_small"/>
</dbReference>
<dbReference type="Gene3D" id="1.10.10.10">
    <property type="entry name" value="Winged helix-like DNA-binding domain superfamily/Winged helix DNA-binding domain"/>
    <property type="match status" value="1"/>
</dbReference>
<dbReference type="InterPro" id="IPR015424">
    <property type="entry name" value="PyrdxlP-dep_Trfase"/>
</dbReference>
<dbReference type="SMART" id="SM00345">
    <property type="entry name" value="HTH_GNTR"/>
    <property type="match status" value="1"/>
</dbReference>
<dbReference type="SUPFAM" id="SSF53383">
    <property type="entry name" value="PLP-dependent transferases"/>
    <property type="match status" value="1"/>
</dbReference>
<keyword evidence="5" id="KW-0804">Transcription</keyword>
<dbReference type="PROSITE" id="PS50949">
    <property type="entry name" value="HTH_GNTR"/>
    <property type="match status" value="1"/>
</dbReference>
<evidence type="ECO:0000256" key="5">
    <source>
        <dbReference type="ARBA" id="ARBA00023163"/>
    </source>
</evidence>
<evidence type="ECO:0000313" key="8">
    <source>
        <dbReference type="Proteomes" id="UP000191418"/>
    </source>
</evidence>
<dbReference type="EMBL" id="MTSM01000032">
    <property type="protein sequence ID" value="OPX54234.1"/>
    <property type="molecule type" value="Genomic_DNA"/>
</dbReference>
<dbReference type="STRING" id="64969.SAMN02745127_03071"/>
<organism evidence="7 8">
    <name type="scientific">Oceanospirillum multiglobuliferum</name>
    <dbReference type="NCBI Taxonomy" id="64969"/>
    <lineage>
        <taxon>Bacteria</taxon>
        <taxon>Pseudomonadati</taxon>
        <taxon>Pseudomonadota</taxon>
        <taxon>Gammaproteobacteria</taxon>
        <taxon>Oceanospirillales</taxon>
        <taxon>Oceanospirillaceae</taxon>
        <taxon>Oceanospirillum</taxon>
    </lineage>
</organism>
<feature type="domain" description="HTH gntR-type" evidence="6">
    <location>
        <begin position="12"/>
        <end position="80"/>
    </location>
</feature>
<keyword evidence="3" id="KW-0805">Transcription regulation</keyword>
<keyword evidence="2" id="KW-0663">Pyridoxal phosphate</keyword>
<dbReference type="InterPro" id="IPR051446">
    <property type="entry name" value="HTH_trans_reg/aminotransferase"/>
</dbReference>
<dbReference type="InterPro" id="IPR004839">
    <property type="entry name" value="Aminotransferase_I/II_large"/>
</dbReference>
<evidence type="ECO:0000256" key="2">
    <source>
        <dbReference type="ARBA" id="ARBA00022898"/>
    </source>
</evidence>
<dbReference type="Pfam" id="PF00155">
    <property type="entry name" value="Aminotran_1_2"/>
    <property type="match status" value="1"/>
</dbReference>
<dbReference type="CDD" id="cd07377">
    <property type="entry name" value="WHTH_GntR"/>
    <property type="match status" value="1"/>
</dbReference>
<protein>
    <recommendedName>
        <fullName evidence="6">HTH gntR-type domain-containing protein</fullName>
    </recommendedName>
</protein>
<sequence length="478" mass="53226">MTNKAEKSNNSHNLYYQISQQIKCDLIEKAYQANQRLPSLRQISHDYQISLSTAQYAYQQLIDEGMVQVKPRAGYFLRPQDHHHDLQPQIPAPLPGAERVNVSELVVNMLSLARKQSVINLGTAVPEPALLPLTELGRVQRQISRKSHWAYGGYSPSGGEPVLQRALADYLKQKSVYCQPEQLLITNGCTEALRLALIQTTKAGDIVAVESPTYFSILQLLETLGLKALEIPTSPQTGIDLKYLANMMSAIRINACVVNPVGQNPLGFIMQDEHKKALIELCHTHGTPLIEDVINIDLVYQNNGIKPLRALDPYGIVSQCGSFSKTLSPALRVGWLLSAGQNEPPALTKFLTNVSVSTPCQLSVAQMLSNGQYQRAAKKNAAIHAHRVQQVREWILQRFPQGTRVSIPEAGFVLWIELPTPYSAMPLHRKALEKGVMFLPGNVFSPTSDLYNRYLRINCCACPPEQVDEGIRRISQCF</sequence>
<dbReference type="RefSeq" id="WP_078746577.1">
    <property type="nucleotide sequence ID" value="NZ_FUXG01000033.1"/>
</dbReference>
<comment type="caution">
    <text evidence="7">The sequence shown here is derived from an EMBL/GenBank/DDBJ whole genome shotgun (WGS) entry which is preliminary data.</text>
</comment>
<evidence type="ECO:0000256" key="3">
    <source>
        <dbReference type="ARBA" id="ARBA00023015"/>
    </source>
</evidence>
<keyword evidence="8" id="KW-1185">Reference proteome</keyword>
<dbReference type="Gene3D" id="3.90.1150.10">
    <property type="entry name" value="Aspartate Aminotransferase, domain 1"/>
    <property type="match status" value="1"/>
</dbReference>
<dbReference type="CDD" id="cd00609">
    <property type="entry name" value="AAT_like"/>
    <property type="match status" value="1"/>
</dbReference>
<name>A0A1T4SI31_9GAMM</name>
<comment type="similarity">
    <text evidence="1">In the C-terminal section; belongs to the class-I pyridoxal-phosphate-dependent aminotransferase family.</text>
</comment>
<dbReference type="SUPFAM" id="SSF46785">
    <property type="entry name" value="Winged helix' DNA-binding domain"/>
    <property type="match status" value="1"/>
</dbReference>
<dbReference type="PANTHER" id="PTHR46577">
    <property type="entry name" value="HTH-TYPE TRANSCRIPTIONAL REGULATORY PROTEIN GABR"/>
    <property type="match status" value="1"/>
</dbReference>
<dbReference type="PANTHER" id="PTHR46577:SF2">
    <property type="entry name" value="TRANSCRIPTIONAL REGULATORY PROTEIN"/>
    <property type="match status" value="1"/>
</dbReference>
<dbReference type="AlphaFoldDB" id="A0A1T4SI31"/>